<feature type="compositionally biased region" description="Low complexity" evidence="1">
    <location>
        <begin position="1"/>
        <end position="19"/>
    </location>
</feature>
<evidence type="ECO:0000313" key="3">
    <source>
        <dbReference type="Proteomes" id="UP000595857"/>
    </source>
</evidence>
<keyword evidence="3" id="KW-1185">Reference proteome</keyword>
<evidence type="ECO:0000313" key="2">
    <source>
        <dbReference type="EMBL" id="QQR40270.1"/>
    </source>
</evidence>
<dbReference type="EMBL" id="CP068046">
    <property type="protein sequence ID" value="QQR40270.1"/>
    <property type="molecule type" value="Genomic_DNA"/>
</dbReference>
<reference evidence="2 3" key="1">
    <citation type="submission" date="2021-01" db="EMBL/GenBank/DDBJ databases">
        <title>Genome seq and assembly of Devosia sp. LEGU1.</title>
        <authorList>
            <person name="Chhetri G."/>
        </authorList>
    </citation>
    <scope>NUCLEOTIDE SEQUENCE [LARGE SCALE GENOMIC DNA]</scope>
    <source>
        <strain evidence="2 3">LEGU1</strain>
    </source>
</reference>
<proteinExistence type="predicted"/>
<accession>A0ABX7CCE0</accession>
<protein>
    <submittedName>
        <fullName evidence="2">Uncharacterized protein</fullName>
    </submittedName>
</protein>
<organism evidence="2 3">
    <name type="scientific">Devosia rhizoryzae</name>
    <dbReference type="NCBI Taxonomy" id="2774137"/>
    <lineage>
        <taxon>Bacteria</taxon>
        <taxon>Pseudomonadati</taxon>
        <taxon>Pseudomonadota</taxon>
        <taxon>Alphaproteobacteria</taxon>
        <taxon>Hyphomicrobiales</taxon>
        <taxon>Devosiaceae</taxon>
        <taxon>Devosia</taxon>
    </lineage>
</organism>
<dbReference type="RefSeq" id="WP_201635465.1">
    <property type="nucleotide sequence ID" value="NZ_CP068046.1"/>
</dbReference>
<sequence length="105" mass="10718">MIAPPVLPAGSPSVAAASAQRGISPAPLAPPSAVEKATANLTYNRRPAPDPVPDYEPPSAGATFAAAVLSGALAPTPQTLSEFYARIGASDIPEESELRLRDLEV</sequence>
<feature type="region of interest" description="Disordered" evidence="1">
    <location>
        <begin position="1"/>
        <end position="31"/>
    </location>
</feature>
<dbReference type="Proteomes" id="UP000595857">
    <property type="component" value="Chromosome"/>
</dbReference>
<gene>
    <name evidence="2" type="ORF">JI748_04460</name>
</gene>
<name>A0ABX7CCE0_9HYPH</name>
<evidence type="ECO:0000256" key="1">
    <source>
        <dbReference type="SAM" id="MobiDB-lite"/>
    </source>
</evidence>